<dbReference type="InterPro" id="IPR008763">
    <property type="entry name" value="Peptidase_S55"/>
</dbReference>
<feature type="compositionally biased region" description="Basic and acidic residues" evidence="1">
    <location>
        <begin position="136"/>
        <end position="146"/>
    </location>
</feature>
<keyword evidence="2" id="KW-0732">Signal</keyword>
<feature type="region of interest" description="Disordered" evidence="1">
    <location>
        <begin position="136"/>
        <end position="169"/>
    </location>
</feature>
<feature type="signal peptide" evidence="2">
    <location>
        <begin position="1"/>
        <end position="22"/>
    </location>
</feature>
<gene>
    <name evidence="4" type="ORF">H5P28_08490</name>
</gene>
<sequence>MKVLSLILLAASSLLPALRLTAQPPPISAPTLPVSEIQPGMQGEWKTVVSGSQIETFRFEVLGTARNFTGPQRDIIIARALDESQIVSGPVAGMSGSPCFIDGKLVGAYAYGYSWPKEQTIIGITPIADMLETFEKEAQRQPDKARQAGYPGYHGEASHWQPRSGQEQMSGIPLDSVLKPLPSPLMVSGISADTLAAFSEEFARRGVEPMRAPIGTTSDLSATDIQTGSPVAGVLMTGDFQFAGVGTVTWREGDQVLAFGHPFFATGDDNMPMAPAEIITVIQSMPGSFKLSNVGPVVGTIYQDRLTAIAGAVGAPPPMTEVSIHVHGPGTAERTFSSQLYQSRQWSPLITALALLESLNNTMEASAEQTFYVHVKMDVAGFGPLEFDHVATGPSGAVGTAFRLMRDYDLLLNNPFGMAEVKSIAVDIKIADEWVRSSLYSIQILSGELHPGDNLELAVTLNNYLEERTRHRFNIPIPPGTAGEKLTVFVGDASAADKLDRSGVLNTADSLAGIVNYLRTGRSNDRLYVKVLREARGLNVNGRRLGELPASVRALLDSERSPTPVTDNRTVTLWETSLQVPGVFDGEYTLPAHIR</sequence>
<proteinExistence type="predicted"/>
<dbReference type="PROSITE" id="PS51494">
    <property type="entry name" value="SPOIVB"/>
    <property type="match status" value="1"/>
</dbReference>
<dbReference type="RefSeq" id="WP_185675285.1">
    <property type="nucleotide sequence ID" value="NZ_JACHVB010000021.1"/>
</dbReference>
<evidence type="ECO:0000313" key="4">
    <source>
        <dbReference type="EMBL" id="MBC2594298.1"/>
    </source>
</evidence>
<feature type="domain" description="Peptidase S55" evidence="3">
    <location>
        <begin position="1"/>
        <end position="146"/>
    </location>
</feature>
<organism evidence="4 5">
    <name type="scientific">Ruficoccus amylovorans</name>
    <dbReference type="NCBI Taxonomy" id="1804625"/>
    <lineage>
        <taxon>Bacteria</taxon>
        <taxon>Pseudomonadati</taxon>
        <taxon>Verrucomicrobiota</taxon>
        <taxon>Opitutia</taxon>
        <taxon>Puniceicoccales</taxon>
        <taxon>Cerasicoccaceae</taxon>
        <taxon>Ruficoccus</taxon>
    </lineage>
</organism>
<dbReference type="AlphaFoldDB" id="A0A842HE38"/>
<keyword evidence="5" id="KW-1185">Reference proteome</keyword>
<dbReference type="Proteomes" id="UP000546464">
    <property type="component" value="Unassembled WGS sequence"/>
</dbReference>
<dbReference type="EMBL" id="JACHVB010000021">
    <property type="protein sequence ID" value="MBC2594298.1"/>
    <property type="molecule type" value="Genomic_DNA"/>
</dbReference>
<name>A0A842HE38_9BACT</name>
<evidence type="ECO:0000256" key="1">
    <source>
        <dbReference type="SAM" id="MobiDB-lite"/>
    </source>
</evidence>
<reference evidence="4 5" key="1">
    <citation type="submission" date="2020-07" db="EMBL/GenBank/DDBJ databases">
        <authorList>
            <person name="Feng X."/>
        </authorList>
    </citation>
    <scope>NUCLEOTIDE SEQUENCE [LARGE SCALE GENOMIC DNA]</scope>
    <source>
        <strain evidence="4 5">JCM31066</strain>
    </source>
</reference>
<feature type="chain" id="PRO_5032373160" description="Peptidase S55 domain-containing protein" evidence="2">
    <location>
        <begin position="23"/>
        <end position="595"/>
    </location>
</feature>
<evidence type="ECO:0000313" key="5">
    <source>
        <dbReference type="Proteomes" id="UP000546464"/>
    </source>
</evidence>
<accession>A0A842HE38</accession>
<comment type="caution">
    <text evidence="4">The sequence shown here is derived from an EMBL/GenBank/DDBJ whole genome shotgun (WGS) entry which is preliminary data.</text>
</comment>
<evidence type="ECO:0000256" key="2">
    <source>
        <dbReference type="SAM" id="SignalP"/>
    </source>
</evidence>
<evidence type="ECO:0000259" key="3">
    <source>
        <dbReference type="PROSITE" id="PS51494"/>
    </source>
</evidence>
<protein>
    <recommendedName>
        <fullName evidence="3">Peptidase S55 domain-containing protein</fullName>
    </recommendedName>
</protein>